<evidence type="ECO:0000313" key="2">
    <source>
        <dbReference type="Proteomes" id="UP000499080"/>
    </source>
</evidence>
<dbReference type="Proteomes" id="UP000499080">
    <property type="component" value="Unassembled WGS sequence"/>
</dbReference>
<gene>
    <name evidence="1" type="ORF">AVEN_43006_1</name>
</gene>
<keyword evidence="2" id="KW-1185">Reference proteome</keyword>
<accession>A0A4Y2T7A5</accession>
<dbReference type="EMBL" id="BGPR01026624">
    <property type="protein sequence ID" value="GBN96492.1"/>
    <property type="molecule type" value="Genomic_DNA"/>
</dbReference>
<dbReference type="AlphaFoldDB" id="A0A4Y2T7A5"/>
<reference evidence="1 2" key="1">
    <citation type="journal article" date="2019" name="Sci. Rep.">
        <title>Orb-weaving spider Araneus ventricosus genome elucidates the spidroin gene catalogue.</title>
        <authorList>
            <person name="Kono N."/>
            <person name="Nakamura H."/>
            <person name="Ohtoshi R."/>
            <person name="Moran D.A.P."/>
            <person name="Shinohara A."/>
            <person name="Yoshida Y."/>
            <person name="Fujiwara M."/>
            <person name="Mori M."/>
            <person name="Tomita M."/>
            <person name="Arakawa K."/>
        </authorList>
    </citation>
    <scope>NUCLEOTIDE SEQUENCE [LARGE SCALE GENOMIC DNA]</scope>
</reference>
<sequence>MNRSQSSWLADMDENLDSTRVVREPLTKQLVRRYERKSWFDSSCSRTAHKATGPQWENHHTDCPGITPFGVPGFTPSAEVTENEIEQCNY</sequence>
<comment type="caution">
    <text evidence="1">The sequence shown here is derived from an EMBL/GenBank/DDBJ whole genome shotgun (WGS) entry which is preliminary data.</text>
</comment>
<name>A0A4Y2T7A5_ARAVE</name>
<organism evidence="1 2">
    <name type="scientific">Araneus ventricosus</name>
    <name type="common">Orbweaver spider</name>
    <name type="synonym">Epeira ventricosa</name>
    <dbReference type="NCBI Taxonomy" id="182803"/>
    <lineage>
        <taxon>Eukaryota</taxon>
        <taxon>Metazoa</taxon>
        <taxon>Ecdysozoa</taxon>
        <taxon>Arthropoda</taxon>
        <taxon>Chelicerata</taxon>
        <taxon>Arachnida</taxon>
        <taxon>Araneae</taxon>
        <taxon>Araneomorphae</taxon>
        <taxon>Entelegynae</taxon>
        <taxon>Araneoidea</taxon>
        <taxon>Araneidae</taxon>
        <taxon>Araneus</taxon>
    </lineage>
</organism>
<proteinExistence type="predicted"/>
<protein>
    <submittedName>
        <fullName evidence="1">Uncharacterized protein</fullName>
    </submittedName>
</protein>
<evidence type="ECO:0000313" key="1">
    <source>
        <dbReference type="EMBL" id="GBN96492.1"/>
    </source>
</evidence>